<evidence type="ECO:0000256" key="1">
    <source>
        <dbReference type="ARBA" id="ARBA00004141"/>
    </source>
</evidence>
<keyword evidence="8" id="KW-1185">Reference proteome</keyword>
<feature type="transmembrane region" description="Helical" evidence="5">
    <location>
        <begin position="266"/>
        <end position="284"/>
    </location>
</feature>
<proteinExistence type="predicted"/>
<feature type="transmembrane region" description="Helical" evidence="5">
    <location>
        <begin position="104"/>
        <end position="119"/>
    </location>
</feature>
<feature type="domain" description="O-antigen ligase-related" evidence="6">
    <location>
        <begin position="107"/>
        <end position="248"/>
    </location>
</feature>
<evidence type="ECO:0000256" key="3">
    <source>
        <dbReference type="ARBA" id="ARBA00022989"/>
    </source>
</evidence>
<feature type="transmembrane region" description="Helical" evidence="5">
    <location>
        <begin position="240"/>
        <end position="259"/>
    </location>
</feature>
<name>A0A1T3NTU5_9ACTN</name>
<dbReference type="Proteomes" id="UP000190037">
    <property type="component" value="Unassembled WGS sequence"/>
</dbReference>
<evidence type="ECO:0000256" key="2">
    <source>
        <dbReference type="ARBA" id="ARBA00022692"/>
    </source>
</evidence>
<evidence type="ECO:0000259" key="6">
    <source>
        <dbReference type="Pfam" id="PF04932"/>
    </source>
</evidence>
<dbReference type="AlphaFoldDB" id="A0A1T3NTU5"/>
<feature type="transmembrane region" description="Helical" evidence="5">
    <location>
        <begin position="149"/>
        <end position="169"/>
    </location>
</feature>
<dbReference type="EMBL" id="MWQN01000001">
    <property type="protein sequence ID" value="OPC80226.1"/>
    <property type="molecule type" value="Genomic_DNA"/>
</dbReference>
<protein>
    <recommendedName>
        <fullName evidence="6">O-antigen ligase-related domain-containing protein</fullName>
    </recommendedName>
</protein>
<feature type="transmembrane region" description="Helical" evidence="5">
    <location>
        <begin position="17"/>
        <end position="34"/>
    </location>
</feature>
<dbReference type="InterPro" id="IPR007016">
    <property type="entry name" value="O-antigen_ligase-rel_domated"/>
</dbReference>
<dbReference type="PANTHER" id="PTHR37422">
    <property type="entry name" value="TEICHURONIC ACID BIOSYNTHESIS PROTEIN TUAE"/>
    <property type="match status" value="1"/>
</dbReference>
<dbReference type="STRING" id="159449.B4N89_04035"/>
<feature type="transmembrane region" description="Helical" evidence="5">
    <location>
        <begin position="290"/>
        <end position="307"/>
    </location>
</feature>
<organism evidence="7 8">
    <name type="scientific">Embleya scabrispora</name>
    <dbReference type="NCBI Taxonomy" id="159449"/>
    <lineage>
        <taxon>Bacteria</taxon>
        <taxon>Bacillati</taxon>
        <taxon>Actinomycetota</taxon>
        <taxon>Actinomycetes</taxon>
        <taxon>Kitasatosporales</taxon>
        <taxon>Streptomycetaceae</taxon>
        <taxon>Embleya</taxon>
    </lineage>
</organism>
<evidence type="ECO:0000256" key="4">
    <source>
        <dbReference type="ARBA" id="ARBA00023136"/>
    </source>
</evidence>
<evidence type="ECO:0000313" key="8">
    <source>
        <dbReference type="Proteomes" id="UP000190037"/>
    </source>
</evidence>
<keyword evidence="2 5" id="KW-0812">Transmembrane</keyword>
<evidence type="ECO:0000256" key="5">
    <source>
        <dbReference type="SAM" id="Phobius"/>
    </source>
</evidence>
<accession>A0A1T3NTU5</accession>
<dbReference type="InterPro" id="IPR051533">
    <property type="entry name" value="WaaL-like"/>
</dbReference>
<keyword evidence="4 5" id="KW-0472">Membrane</keyword>
<comment type="subcellular location">
    <subcellularLocation>
        <location evidence="1">Membrane</location>
        <topology evidence="1">Multi-pass membrane protein</topology>
    </subcellularLocation>
</comment>
<evidence type="ECO:0000313" key="7">
    <source>
        <dbReference type="EMBL" id="OPC80226.1"/>
    </source>
</evidence>
<feature type="transmembrane region" description="Helical" evidence="5">
    <location>
        <begin position="80"/>
        <end position="97"/>
    </location>
</feature>
<dbReference type="PANTHER" id="PTHR37422:SF23">
    <property type="entry name" value="TEICHURONIC ACID BIOSYNTHESIS PROTEIN TUAE"/>
    <property type="match status" value="1"/>
</dbReference>
<gene>
    <name evidence="7" type="ORF">B4N89_04035</name>
</gene>
<comment type="caution">
    <text evidence="7">The sequence shown here is derived from an EMBL/GenBank/DDBJ whole genome shotgun (WGS) entry which is preliminary data.</text>
</comment>
<dbReference type="Pfam" id="PF04932">
    <property type="entry name" value="Wzy_C"/>
    <property type="match status" value="1"/>
</dbReference>
<feature type="transmembrane region" description="Helical" evidence="5">
    <location>
        <begin position="125"/>
        <end position="142"/>
    </location>
</feature>
<feature type="transmembrane region" description="Helical" evidence="5">
    <location>
        <begin position="41"/>
        <end position="60"/>
    </location>
</feature>
<sequence length="323" mass="32413">MAALWAPVAAANRVGAPGRYLLALATVAGAYVLGRLCGGRFALPVPAMLAGAVTVMLVVWPDAVSGDATAPPLDYGNADGALVVQGVGAACLAAVAAVSGRWRAALLVLAGVLVVGTFATRSVAAAAGAVAVLSTALTAPLVRRRGTVVALSALCAAGVVLGTVVLGALGTRTESVEGAARAGLTERRVQLWGDGVHLTKRFPVRGTGPGTFVENSPTVRSDADVHSAHSMWLRQSAEQGVPGALCLVGVVGWVYVRLWRSARSPAVVAVGSVTFTAFVVQASMDYVAEFPAVLAAVGVVVGVATAGPDVRARPRAVPAVGVS</sequence>
<dbReference type="GO" id="GO:0016020">
    <property type="term" value="C:membrane"/>
    <property type="evidence" value="ECO:0007669"/>
    <property type="project" value="UniProtKB-SubCell"/>
</dbReference>
<keyword evidence="3 5" id="KW-1133">Transmembrane helix</keyword>
<reference evidence="7 8" key="1">
    <citation type="submission" date="2017-03" db="EMBL/GenBank/DDBJ databases">
        <title>Draft genome sequence of Streptomyces scabrisporus NF3, endophyte isolated from Amphipterygium adstringens.</title>
        <authorList>
            <person name="Vazquez M."/>
            <person name="Ceapa C.D."/>
            <person name="Rodriguez Luna D."/>
            <person name="Sanchez Esquivel S."/>
        </authorList>
    </citation>
    <scope>NUCLEOTIDE SEQUENCE [LARGE SCALE GENOMIC DNA]</scope>
    <source>
        <strain evidence="7 8">NF3</strain>
    </source>
</reference>